<keyword evidence="1 7" id="KW-0489">Methyltransferase</keyword>
<dbReference type="GO" id="GO:0003677">
    <property type="term" value="F:DNA binding"/>
    <property type="evidence" value="ECO:0007669"/>
    <property type="project" value="InterPro"/>
</dbReference>
<evidence type="ECO:0000256" key="3">
    <source>
        <dbReference type="ARBA" id="ARBA00047942"/>
    </source>
</evidence>
<dbReference type="PRINTS" id="PR00508">
    <property type="entry name" value="S21N4MTFRASE"/>
</dbReference>
<feature type="domain" description="Restriction system protein Mrr-like N-terminal" evidence="6">
    <location>
        <begin position="10"/>
        <end position="94"/>
    </location>
</feature>
<name>A0AB72UJV3_9PROT</name>
<evidence type="ECO:0000256" key="4">
    <source>
        <dbReference type="RuleBase" id="RU362026"/>
    </source>
</evidence>
<dbReference type="KEGG" id="txi:TH3_21863"/>
<dbReference type="GeneID" id="31930108"/>
<comment type="similarity">
    <text evidence="4">Belongs to the N(4)/N(6)-methyltransferase family.</text>
</comment>
<evidence type="ECO:0000259" key="5">
    <source>
        <dbReference type="Pfam" id="PF01555"/>
    </source>
</evidence>
<evidence type="ECO:0000259" key="6">
    <source>
        <dbReference type="Pfam" id="PF14338"/>
    </source>
</evidence>
<dbReference type="SUPFAM" id="SSF53335">
    <property type="entry name" value="S-adenosyl-L-methionine-dependent methyltransferases"/>
    <property type="match status" value="1"/>
</dbReference>
<proteinExistence type="inferred from homology"/>
<accession>A0AB72UJV3</accession>
<geneLocation type="plasmid" evidence="8"/>
<evidence type="ECO:0000256" key="2">
    <source>
        <dbReference type="ARBA" id="ARBA00022679"/>
    </source>
</evidence>
<dbReference type="Proteomes" id="UP000007127">
    <property type="component" value="Plasmid"/>
</dbReference>
<dbReference type="GO" id="GO:0032259">
    <property type="term" value="P:methylation"/>
    <property type="evidence" value="ECO:0007669"/>
    <property type="project" value="UniProtKB-KW"/>
</dbReference>
<evidence type="ECO:0000313" key="8">
    <source>
        <dbReference type="Proteomes" id="UP000007127"/>
    </source>
</evidence>
<gene>
    <name evidence="7" type="ORF">TH3_21863</name>
</gene>
<dbReference type="EC" id="2.1.1.-" evidence="4"/>
<dbReference type="InterPro" id="IPR002941">
    <property type="entry name" value="DNA_methylase_N4/N6"/>
</dbReference>
<sequence>MSGRLPSHNQLVLPLLEVCNEAGGRIHAQDAYAAIEEKLSLTPAALEMTVRGGGNTTVSKFHHRVRWARHHAVESGLLQSSSRGVWELTAAAEDKLCRNQTGIVFTIWETELGQVLWGTAEQAAAVIEPGSIDLVYTSPPYPLLQPKEYGNLNSSDWLKWMGDLAEQWSGLLADTGSLVVNIGSISVAGKPFKDPYVARFEIDLIDRLGLHLVDEHFWHNPAKLPGPVQWVSVKKKRLKNSVEHLLWFAKSEDFKSNNDNVREAESPHTTRFRKNALESGKGLGRRPGGSVAGKGFLTSNGTSIPSVLQVQAHEGPHSAYRRACKEHDIRPHPAISPLALPDRFIRLTTEPGDLVYDPMAGSLATCYAAELLKRRWIGSELSAHYIAGGTLRFGS</sequence>
<evidence type="ECO:0000256" key="1">
    <source>
        <dbReference type="ARBA" id="ARBA00022603"/>
    </source>
</evidence>
<keyword evidence="2" id="KW-0808">Transferase</keyword>
<protein>
    <recommendedName>
        <fullName evidence="4">Methyltransferase</fullName>
        <ecNumber evidence="4">2.1.1.-</ecNumber>
    </recommendedName>
</protein>
<dbReference type="EMBL" id="CP004389">
    <property type="protein sequence ID" value="AJD54445.1"/>
    <property type="molecule type" value="Genomic_DNA"/>
</dbReference>
<dbReference type="GO" id="GO:0008170">
    <property type="term" value="F:N-methyltransferase activity"/>
    <property type="evidence" value="ECO:0007669"/>
    <property type="project" value="InterPro"/>
</dbReference>
<dbReference type="Pfam" id="PF14338">
    <property type="entry name" value="Mrr_N"/>
    <property type="match status" value="1"/>
</dbReference>
<comment type="catalytic activity">
    <reaction evidence="3">
        <text>a 2'-deoxyadenosine in DNA + S-adenosyl-L-methionine = an N(6)-methyl-2'-deoxyadenosine in DNA + S-adenosyl-L-homocysteine + H(+)</text>
        <dbReference type="Rhea" id="RHEA:15197"/>
        <dbReference type="Rhea" id="RHEA-COMP:12418"/>
        <dbReference type="Rhea" id="RHEA-COMP:12419"/>
        <dbReference type="ChEBI" id="CHEBI:15378"/>
        <dbReference type="ChEBI" id="CHEBI:57856"/>
        <dbReference type="ChEBI" id="CHEBI:59789"/>
        <dbReference type="ChEBI" id="CHEBI:90615"/>
        <dbReference type="ChEBI" id="CHEBI:90616"/>
        <dbReference type="EC" id="2.1.1.72"/>
    </reaction>
</comment>
<organism evidence="7 8">
    <name type="scientific">Thalassospira xiamenensis M-5 = DSM 17429</name>
    <dbReference type="NCBI Taxonomy" id="1123366"/>
    <lineage>
        <taxon>Bacteria</taxon>
        <taxon>Pseudomonadati</taxon>
        <taxon>Pseudomonadota</taxon>
        <taxon>Alphaproteobacteria</taxon>
        <taxon>Rhodospirillales</taxon>
        <taxon>Thalassospiraceae</taxon>
        <taxon>Thalassospira</taxon>
    </lineage>
</organism>
<feature type="domain" description="DNA methylase N-4/N-6" evidence="5">
    <location>
        <begin position="132"/>
        <end position="386"/>
    </location>
</feature>
<dbReference type="GO" id="GO:0009007">
    <property type="term" value="F:site-specific DNA-methyltransferase (adenine-specific) activity"/>
    <property type="evidence" value="ECO:0007669"/>
    <property type="project" value="UniProtKB-EC"/>
</dbReference>
<dbReference type="Pfam" id="PF01555">
    <property type="entry name" value="N6_N4_Mtase"/>
    <property type="match status" value="1"/>
</dbReference>
<dbReference type="AlphaFoldDB" id="A0AB72UJV3"/>
<reference evidence="7 8" key="1">
    <citation type="journal article" date="2012" name="J. Bacteriol.">
        <title>Genome sequence of Thalassospira xiamenensis type strain M-5.</title>
        <authorList>
            <person name="Lai Q."/>
            <person name="Shao Z."/>
        </authorList>
    </citation>
    <scope>NUCLEOTIDE SEQUENCE [LARGE SCALE GENOMIC DNA]</scope>
    <source>
        <strain evidence="7 8">M-5</strain>
    </source>
</reference>
<dbReference type="InterPro" id="IPR029063">
    <property type="entry name" value="SAM-dependent_MTases_sf"/>
</dbReference>
<keyword evidence="7" id="KW-0614">Plasmid</keyword>
<evidence type="ECO:0000313" key="7">
    <source>
        <dbReference type="EMBL" id="AJD54445.1"/>
    </source>
</evidence>
<dbReference type="RefSeq" id="WP_007091044.1">
    <property type="nucleotide sequence ID" value="NZ_CP004389.1"/>
</dbReference>
<dbReference type="InterPro" id="IPR025745">
    <property type="entry name" value="Mrr-like_N_dom"/>
</dbReference>
<dbReference type="InterPro" id="IPR001091">
    <property type="entry name" value="RM_Methyltransferase"/>
</dbReference>
<dbReference type="Gene3D" id="3.40.50.150">
    <property type="entry name" value="Vaccinia Virus protein VP39"/>
    <property type="match status" value="1"/>
</dbReference>